<keyword evidence="3" id="KW-1185">Reference proteome</keyword>
<organism evidence="2 3">
    <name type="scientific">Coprococcus hominis</name>
    <name type="common">ex Liu et al. 2022</name>
    <dbReference type="NCBI Taxonomy" id="2763039"/>
    <lineage>
        <taxon>Bacteria</taxon>
        <taxon>Bacillati</taxon>
        <taxon>Bacillota</taxon>
        <taxon>Clostridia</taxon>
        <taxon>Lachnospirales</taxon>
        <taxon>Lachnospiraceae</taxon>
        <taxon>Coprococcus</taxon>
    </lineage>
</organism>
<dbReference type="Proteomes" id="UP000615234">
    <property type="component" value="Unassembled WGS sequence"/>
</dbReference>
<feature type="transmembrane region" description="Helical" evidence="1">
    <location>
        <begin position="36"/>
        <end position="58"/>
    </location>
</feature>
<evidence type="ECO:0000256" key="1">
    <source>
        <dbReference type="SAM" id="Phobius"/>
    </source>
</evidence>
<keyword evidence="1" id="KW-0812">Transmembrane</keyword>
<keyword evidence="1" id="KW-1133">Transmembrane helix</keyword>
<sequence length="199" mass="22262">MNSAQKICMIVGVGFAGIGLFMTLIFLFAFGKPGAFILIPLMFVVLGLCFIVTILVMLHNKKMIRVHGEKYTAKIYGYVKNTSYMVNGRFPLNVKVHYFDNYGIEREVILPTSISGGADSMFPIGMTIDIYEYNGKYSYDPASVRGERLRREEELMDNKPIDPEQLHLIAVRCSNCGASYKAATGYASRCPYCGGYQNV</sequence>
<keyword evidence="1" id="KW-0472">Membrane</keyword>
<reference evidence="2 3" key="1">
    <citation type="submission" date="2020-08" db="EMBL/GenBank/DDBJ databases">
        <title>Genome public.</title>
        <authorList>
            <person name="Liu C."/>
            <person name="Sun Q."/>
        </authorList>
    </citation>
    <scope>NUCLEOTIDE SEQUENCE [LARGE SCALE GENOMIC DNA]</scope>
    <source>
        <strain evidence="2 3">NSJ-10</strain>
    </source>
</reference>
<protein>
    <submittedName>
        <fullName evidence="2">Zinc-ribbon domain-containing protein</fullName>
    </submittedName>
</protein>
<proteinExistence type="predicted"/>
<accession>A0A8I0AJB8</accession>
<feature type="transmembrane region" description="Helical" evidence="1">
    <location>
        <begin position="7"/>
        <end position="30"/>
    </location>
</feature>
<dbReference type="RefSeq" id="WP_021943325.1">
    <property type="nucleotide sequence ID" value="NZ_JACOOX010000002.1"/>
</dbReference>
<evidence type="ECO:0000313" key="2">
    <source>
        <dbReference type="EMBL" id="MBC5661966.1"/>
    </source>
</evidence>
<comment type="caution">
    <text evidence="2">The sequence shown here is derived from an EMBL/GenBank/DDBJ whole genome shotgun (WGS) entry which is preliminary data.</text>
</comment>
<dbReference type="EMBL" id="JACOOX010000002">
    <property type="protein sequence ID" value="MBC5661966.1"/>
    <property type="molecule type" value="Genomic_DNA"/>
</dbReference>
<name>A0A8I0AJB8_9FIRM</name>
<gene>
    <name evidence="2" type="ORF">H8S09_03485</name>
</gene>
<evidence type="ECO:0000313" key="3">
    <source>
        <dbReference type="Proteomes" id="UP000615234"/>
    </source>
</evidence>
<dbReference type="AlphaFoldDB" id="A0A8I0AJB8"/>